<feature type="compositionally biased region" description="Basic and acidic residues" evidence="1">
    <location>
        <begin position="61"/>
        <end position="79"/>
    </location>
</feature>
<gene>
    <name evidence="3" type="ORF">V565_017430</name>
</gene>
<comment type="caution">
    <text evidence="3">The sequence shown here is derived from an EMBL/GenBank/DDBJ whole genome shotgun (WGS) entry which is preliminary data.</text>
</comment>
<evidence type="ECO:0000256" key="1">
    <source>
        <dbReference type="SAM" id="MobiDB-lite"/>
    </source>
</evidence>
<evidence type="ECO:0000259" key="2">
    <source>
        <dbReference type="Pfam" id="PF08719"/>
    </source>
</evidence>
<dbReference type="EMBL" id="AZST01000028">
    <property type="protein sequence ID" value="KEP54426.1"/>
    <property type="molecule type" value="Genomic_DNA"/>
</dbReference>
<feature type="region of interest" description="Disordered" evidence="1">
    <location>
        <begin position="244"/>
        <end position="268"/>
    </location>
</feature>
<feature type="domain" description="NADAR" evidence="2">
    <location>
        <begin position="91"/>
        <end position="243"/>
    </location>
</feature>
<reference evidence="3 4" key="1">
    <citation type="submission" date="2013-12" db="EMBL/GenBank/DDBJ databases">
        <authorList>
            <person name="Cubeta M."/>
            <person name="Pakala S."/>
            <person name="Fedorova N."/>
            <person name="Thomas E."/>
            <person name="Dean R."/>
            <person name="Jabaji S."/>
            <person name="Neate S."/>
            <person name="Toda T."/>
            <person name="Tavantzis S."/>
            <person name="Vilgalys R."/>
            <person name="Bharathan N."/>
            <person name="Pakala S."/>
            <person name="Losada L.S."/>
            <person name="Zafar N."/>
            <person name="Nierman W."/>
        </authorList>
    </citation>
    <scope>NUCLEOTIDE SEQUENCE [LARGE SCALE GENOMIC DNA]</scope>
    <source>
        <strain evidence="3 4">123E</strain>
    </source>
</reference>
<dbReference type="Proteomes" id="UP000027456">
    <property type="component" value="Unassembled WGS sequence"/>
</dbReference>
<dbReference type="NCBIfam" id="TIGR02464">
    <property type="entry name" value="ribofla_fusion"/>
    <property type="match status" value="1"/>
</dbReference>
<protein>
    <submittedName>
        <fullName evidence="3">DUF1768-domain protein</fullName>
    </submittedName>
</protein>
<dbReference type="InterPro" id="IPR037238">
    <property type="entry name" value="YbiA-like_sf"/>
</dbReference>
<sequence>MIHFFALRHNIGLTFTSFRLVFTGHRRSLIKNWDTYILFNAYSTISMPPKSRRAKKNSKSKQGEKRLRSPSRSETEKGSDNSQIVTDSAIYFFRPKGEHGYLSQWYASSFTDGTYSYENAEQYMMHRKGMLFAPDSPVTSAILETTNPRDIKSLGRVIPNFDEAVWKRDRLHIVTEGSRLKFRQSEALKARLLATEGNELVEASPFDRIWGIGFGAKQAPMKRDKWGQNLLGKALMAVRQELREEATGDSVDSAPKLGPRSDSMGSQHSLKMVDAWEEQHLPVRNIRALPSPTQAKVILSLMLPPQRHTLLHLSSCSSVPSYSHIK</sequence>
<dbReference type="Gene3D" id="1.10.357.40">
    <property type="entry name" value="YbiA-like"/>
    <property type="match status" value="1"/>
</dbReference>
<accession>A0A074S4U6</accession>
<dbReference type="CDD" id="cd15457">
    <property type="entry name" value="NADAR"/>
    <property type="match status" value="1"/>
</dbReference>
<evidence type="ECO:0000313" key="3">
    <source>
        <dbReference type="EMBL" id="KEP54426.1"/>
    </source>
</evidence>
<dbReference type="STRING" id="1423351.A0A074S4U6"/>
<feature type="compositionally biased region" description="Basic residues" evidence="1">
    <location>
        <begin position="50"/>
        <end position="59"/>
    </location>
</feature>
<dbReference type="OrthoDB" id="206452at2759"/>
<evidence type="ECO:0000313" key="4">
    <source>
        <dbReference type="Proteomes" id="UP000027456"/>
    </source>
</evidence>
<name>A0A074S4U6_9AGAM</name>
<dbReference type="Pfam" id="PF08719">
    <property type="entry name" value="NADAR"/>
    <property type="match status" value="1"/>
</dbReference>
<proteinExistence type="predicted"/>
<dbReference type="InterPro" id="IPR012816">
    <property type="entry name" value="NADAR"/>
</dbReference>
<dbReference type="AlphaFoldDB" id="A0A074S4U6"/>
<organism evidence="3 4">
    <name type="scientific">Rhizoctonia solani 123E</name>
    <dbReference type="NCBI Taxonomy" id="1423351"/>
    <lineage>
        <taxon>Eukaryota</taxon>
        <taxon>Fungi</taxon>
        <taxon>Dikarya</taxon>
        <taxon>Basidiomycota</taxon>
        <taxon>Agaricomycotina</taxon>
        <taxon>Agaricomycetes</taxon>
        <taxon>Cantharellales</taxon>
        <taxon>Ceratobasidiaceae</taxon>
        <taxon>Rhizoctonia</taxon>
    </lineage>
</organism>
<dbReference type="SUPFAM" id="SSF143990">
    <property type="entry name" value="YbiA-like"/>
    <property type="match status" value="1"/>
</dbReference>
<keyword evidence="4" id="KW-1185">Reference proteome</keyword>
<dbReference type="HOGENOM" id="CLU_831947_0_0_1"/>
<feature type="region of interest" description="Disordered" evidence="1">
    <location>
        <begin position="48"/>
        <end position="81"/>
    </location>
</feature>